<dbReference type="InterPro" id="IPR029021">
    <property type="entry name" value="Prot-tyrosine_phosphatase-like"/>
</dbReference>
<name>A0A4R7FE47_9MICO</name>
<evidence type="ECO:0000313" key="2">
    <source>
        <dbReference type="Proteomes" id="UP000295344"/>
    </source>
</evidence>
<protein>
    <submittedName>
        <fullName evidence="1">Tyrosine phosphatase family protein</fullName>
    </submittedName>
</protein>
<organism evidence="1 2">
    <name type="scientific">Amnibacterium kyonggiense</name>
    <dbReference type="NCBI Taxonomy" id="595671"/>
    <lineage>
        <taxon>Bacteria</taxon>
        <taxon>Bacillati</taxon>
        <taxon>Actinomycetota</taxon>
        <taxon>Actinomycetes</taxon>
        <taxon>Micrococcales</taxon>
        <taxon>Microbacteriaceae</taxon>
        <taxon>Amnibacterium</taxon>
    </lineage>
</organism>
<dbReference type="InterPro" id="IPR016130">
    <property type="entry name" value="Tyr_Pase_AS"/>
</dbReference>
<dbReference type="Proteomes" id="UP000295344">
    <property type="component" value="Unassembled WGS sequence"/>
</dbReference>
<dbReference type="PROSITE" id="PS00383">
    <property type="entry name" value="TYR_PHOSPHATASE_1"/>
    <property type="match status" value="1"/>
</dbReference>
<evidence type="ECO:0000313" key="1">
    <source>
        <dbReference type="EMBL" id="TDS75599.1"/>
    </source>
</evidence>
<accession>A0A4R7FE47</accession>
<reference evidence="1 2" key="1">
    <citation type="submission" date="2019-03" db="EMBL/GenBank/DDBJ databases">
        <title>Genomic Encyclopedia of Archaeal and Bacterial Type Strains, Phase II (KMG-II): from individual species to whole genera.</title>
        <authorList>
            <person name="Goeker M."/>
        </authorList>
    </citation>
    <scope>NUCLEOTIDE SEQUENCE [LARGE SCALE GENOMIC DNA]</scope>
    <source>
        <strain evidence="1 2">DSM 24782</strain>
    </source>
</reference>
<dbReference type="AlphaFoldDB" id="A0A4R7FE47"/>
<sequence length="243" mass="25869">MTSEPRAVVVDGLVNARDLGGLPLVGGGETPRGVFLRSERPDRVDADGWAALHDRGLRAVLDLRQPEERDGHPARIPEGIADLHVDHDGLRDHPTFWAHYWENGLVGTPLYYLPHLAALPERTVDVLAALATAPEGAVLFHCAGGRDRTGLIAAILLTIAGVEPDAILEDYLETITNAEAMAAGQGRPSGEPAVAALLDSLGTTSEEAFRAFLAGLDVEALLAALPAEQATALRTWRGRLPQP</sequence>
<dbReference type="Gene3D" id="3.90.190.10">
    <property type="entry name" value="Protein tyrosine phosphatase superfamily"/>
    <property type="match status" value="1"/>
</dbReference>
<proteinExistence type="predicted"/>
<dbReference type="EMBL" id="SOAM01000003">
    <property type="protein sequence ID" value="TDS75599.1"/>
    <property type="molecule type" value="Genomic_DNA"/>
</dbReference>
<dbReference type="SUPFAM" id="SSF52799">
    <property type="entry name" value="(Phosphotyrosine protein) phosphatases II"/>
    <property type="match status" value="1"/>
</dbReference>
<dbReference type="OrthoDB" id="1188001at2"/>
<dbReference type="RefSeq" id="WP_133766878.1">
    <property type="nucleotide sequence ID" value="NZ_BAAARP010000005.1"/>
</dbReference>
<keyword evidence="2" id="KW-1185">Reference proteome</keyword>
<dbReference type="Pfam" id="PF13350">
    <property type="entry name" value="Y_phosphatase3"/>
    <property type="match status" value="1"/>
</dbReference>
<comment type="caution">
    <text evidence="1">The sequence shown here is derived from an EMBL/GenBank/DDBJ whole genome shotgun (WGS) entry which is preliminary data.</text>
</comment>
<dbReference type="InterPro" id="IPR026893">
    <property type="entry name" value="Tyr/Ser_Pase_IphP-type"/>
</dbReference>
<dbReference type="GO" id="GO:0004721">
    <property type="term" value="F:phosphoprotein phosphatase activity"/>
    <property type="evidence" value="ECO:0007669"/>
    <property type="project" value="InterPro"/>
</dbReference>
<gene>
    <name evidence="1" type="ORF">CLV52_2706</name>
</gene>